<feature type="domain" description="Purine catabolism PurC-like" evidence="1">
    <location>
        <begin position="2"/>
        <end position="71"/>
    </location>
</feature>
<proteinExistence type="predicted"/>
<dbReference type="Proteomes" id="UP000502196">
    <property type="component" value="Chromosome"/>
</dbReference>
<sequence length="85" mass="9279">MHVLEVSDAADLLHGEELILTTGVGLGRNDELAFQYVRGLVEKGVSGLCIELGKYFPEVPERVRAFADACQQFVTEGACRKAIRA</sequence>
<accession>A0A6F9EID5</accession>
<protein>
    <recommendedName>
        <fullName evidence="1">Purine catabolism PurC-like domain-containing protein</fullName>
    </recommendedName>
</protein>
<dbReference type="AlphaFoldDB" id="A0A6F9EID5"/>
<organism evidence="2 3">
    <name type="scientific">Kyrpidia spormannii</name>
    <dbReference type="NCBI Taxonomy" id="2055160"/>
    <lineage>
        <taxon>Bacteria</taxon>
        <taxon>Bacillati</taxon>
        <taxon>Bacillota</taxon>
        <taxon>Bacilli</taxon>
        <taxon>Bacillales</taxon>
        <taxon>Alicyclobacillaceae</taxon>
        <taxon>Kyrpidia</taxon>
    </lineage>
</organism>
<gene>
    <name evidence="2" type="ORF">COOX1_3351</name>
</gene>
<dbReference type="RefSeq" id="WP_170086560.1">
    <property type="nucleotide sequence ID" value="NZ_CP047971.1"/>
</dbReference>
<name>A0A6F9EID5_9BACL</name>
<dbReference type="InterPro" id="IPR012914">
    <property type="entry name" value="PucR_dom"/>
</dbReference>
<reference evidence="2 3" key="1">
    <citation type="submission" date="2020-04" db="EMBL/GenBank/DDBJ databases">
        <authorList>
            <person name="Hogendoorn C."/>
        </authorList>
    </citation>
    <scope>NUCLEOTIDE SEQUENCE [LARGE SCALE GENOMIC DNA]</scope>
    <source>
        <strain evidence="2">COOX1</strain>
    </source>
</reference>
<dbReference type="Pfam" id="PF07905">
    <property type="entry name" value="PucR"/>
    <property type="match status" value="1"/>
</dbReference>
<evidence type="ECO:0000313" key="2">
    <source>
        <dbReference type="EMBL" id="CAB3396105.1"/>
    </source>
</evidence>
<evidence type="ECO:0000259" key="1">
    <source>
        <dbReference type="Pfam" id="PF07905"/>
    </source>
</evidence>
<evidence type="ECO:0000313" key="3">
    <source>
        <dbReference type="Proteomes" id="UP000502196"/>
    </source>
</evidence>
<dbReference type="EMBL" id="LR792683">
    <property type="protein sequence ID" value="CAB3396105.1"/>
    <property type="molecule type" value="Genomic_DNA"/>
</dbReference>